<dbReference type="RefSeq" id="WP_380035718.1">
    <property type="nucleotide sequence ID" value="NZ_JBHSEH010000004.1"/>
</dbReference>
<organism evidence="3 4">
    <name type="scientific">Deinococcus navajonensis</name>
    <dbReference type="NCBI Taxonomy" id="309884"/>
    <lineage>
        <taxon>Bacteria</taxon>
        <taxon>Thermotogati</taxon>
        <taxon>Deinococcota</taxon>
        <taxon>Deinococci</taxon>
        <taxon>Deinococcales</taxon>
        <taxon>Deinococcaceae</taxon>
        <taxon>Deinococcus</taxon>
    </lineage>
</organism>
<feature type="signal peptide" evidence="2">
    <location>
        <begin position="1"/>
        <end position="22"/>
    </location>
</feature>
<proteinExistence type="predicted"/>
<keyword evidence="2" id="KW-0732">Signal</keyword>
<reference evidence="4" key="1">
    <citation type="journal article" date="2019" name="Int. J. Syst. Evol. Microbiol.">
        <title>The Global Catalogue of Microorganisms (GCM) 10K type strain sequencing project: providing services to taxonomists for standard genome sequencing and annotation.</title>
        <authorList>
            <consortium name="The Broad Institute Genomics Platform"/>
            <consortium name="The Broad Institute Genome Sequencing Center for Infectious Disease"/>
            <person name="Wu L."/>
            <person name="Ma J."/>
        </authorList>
    </citation>
    <scope>NUCLEOTIDE SEQUENCE [LARGE SCALE GENOMIC DNA]</scope>
    <source>
        <strain evidence="4">CCUG 56029</strain>
    </source>
</reference>
<keyword evidence="4" id="KW-1185">Reference proteome</keyword>
<protein>
    <submittedName>
        <fullName evidence="3">Uncharacterized protein</fullName>
    </submittedName>
</protein>
<evidence type="ECO:0000256" key="2">
    <source>
        <dbReference type="SAM" id="SignalP"/>
    </source>
</evidence>
<feature type="region of interest" description="Disordered" evidence="1">
    <location>
        <begin position="22"/>
        <end position="58"/>
    </location>
</feature>
<feature type="region of interest" description="Disordered" evidence="1">
    <location>
        <begin position="126"/>
        <end position="221"/>
    </location>
</feature>
<comment type="caution">
    <text evidence="3">The sequence shown here is derived from an EMBL/GenBank/DDBJ whole genome shotgun (WGS) entry which is preliminary data.</text>
</comment>
<feature type="compositionally biased region" description="Gly residues" evidence="1">
    <location>
        <begin position="174"/>
        <end position="186"/>
    </location>
</feature>
<feature type="compositionally biased region" description="Low complexity" evidence="1">
    <location>
        <begin position="187"/>
        <end position="221"/>
    </location>
</feature>
<evidence type="ECO:0000313" key="3">
    <source>
        <dbReference type="EMBL" id="MFC4424940.1"/>
    </source>
</evidence>
<feature type="compositionally biased region" description="Pro residues" evidence="1">
    <location>
        <begin position="27"/>
        <end position="43"/>
    </location>
</feature>
<feature type="compositionally biased region" description="Low complexity" evidence="1">
    <location>
        <begin position="44"/>
        <end position="58"/>
    </location>
</feature>
<evidence type="ECO:0000313" key="4">
    <source>
        <dbReference type="Proteomes" id="UP001595998"/>
    </source>
</evidence>
<feature type="chain" id="PRO_5047500175" evidence="2">
    <location>
        <begin position="23"/>
        <end position="253"/>
    </location>
</feature>
<dbReference type="Proteomes" id="UP001595998">
    <property type="component" value="Unassembled WGS sequence"/>
</dbReference>
<gene>
    <name evidence="3" type="ORF">ACFOZ9_01875</name>
</gene>
<accession>A0ABV8XKY1</accession>
<name>A0ABV8XKY1_9DEIO</name>
<sequence>MSFSRSTLLTAVLLLSLGSVTAQTTPPATPTPPAQTDPAPETPPTTETTTPTPSTEEAALPAQTTLTLASGPLTLPYLTGATPVRSIETVSGVAVFYSGDVADAMERYAETLTAAGFTVVSSETIPSRAPAAGGTTDTANSTEEAEAADAPATTEGATPPAAEGAGTGSAASGAAGGSGAPAGTGNAGDTSTGGTTDAAGSSDGAAAGSTETAAAAQSSGSDRQVMILERNGERIRVSVWQMYGLTTVLLARA</sequence>
<dbReference type="EMBL" id="JBHSEH010000004">
    <property type="protein sequence ID" value="MFC4424940.1"/>
    <property type="molecule type" value="Genomic_DNA"/>
</dbReference>
<feature type="compositionally biased region" description="Low complexity" evidence="1">
    <location>
        <begin position="148"/>
        <end position="173"/>
    </location>
</feature>
<evidence type="ECO:0000256" key="1">
    <source>
        <dbReference type="SAM" id="MobiDB-lite"/>
    </source>
</evidence>